<feature type="compositionally biased region" description="Polar residues" evidence="1">
    <location>
        <begin position="102"/>
        <end position="118"/>
    </location>
</feature>
<feature type="region of interest" description="Disordered" evidence="1">
    <location>
        <begin position="306"/>
        <end position="326"/>
    </location>
</feature>
<reference evidence="5 6" key="1">
    <citation type="submission" date="2017-06" db="EMBL/GenBank/DDBJ databases">
        <title>Complete genome of Francisella halioticida.</title>
        <authorList>
            <person name="Sjodin A."/>
        </authorList>
    </citation>
    <scope>NUCLEOTIDE SEQUENCE [LARGE SCALE GENOMIC DNA]</scope>
    <source>
        <strain evidence="5 6">DSM 23729</strain>
    </source>
</reference>
<sequence length="468" mass="51793">MFKGINKILIAGVALAAIQSALSMEIYTVKSGDYLYKIAKIHSVKGISNSELTDAIKGINKSEIPGIVDNRIKIGDKLAIPTTKGEVEDGLTLVRNQMIQGSYDQSDNNLPSTPNNSGKARLSDKSMVPTPKETITSAVPSVISQDKIPVLVPGNSNPANSSASETSAVPSVISQDKIPVLVPGNSNPANSSASETYGSNLNSGIDSNSISETASLDENSGSLFSSLFKLIVYIAILAVIFFIAKKFWEGRNSKKEQKLEILGKRKRDHLMSRISPVVSDNDFYKSDNAQQQTSQEEFDFFANNEKSNSEDKLEIDQQESNVEGESKDLDIKSLESDFQNQKNVAIKTEKGVVFETTSDDVIVGNDYNEVEELDSQDQTEQELQYIDELIEQYLDSEKYLEASITIQDALEKNPNNIELRYRLLEVYAQAGDEIAFEGEVHFIKSKNIVSMFDPLHQKIAKLRDKYFE</sequence>
<keyword evidence="2" id="KW-0472">Membrane</keyword>
<keyword evidence="3" id="KW-0732">Signal</keyword>
<evidence type="ECO:0000313" key="5">
    <source>
        <dbReference type="EMBL" id="ASG68747.1"/>
    </source>
</evidence>
<keyword evidence="2" id="KW-1133">Transmembrane helix</keyword>
<proteinExistence type="predicted"/>
<protein>
    <submittedName>
        <fullName evidence="5">Peptidoglycan-binding protein</fullName>
    </submittedName>
</protein>
<dbReference type="EMBL" id="CP022132">
    <property type="protein sequence ID" value="ASG68747.1"/>
    <property type="molecule type" value="Genomic_DNA"/>
</dbReference>
<dbReference type="Pfam" id="PF01476">
    <property type="entry name" value="LysM"/>
    <property type="match status" value="1"/>
</dbReference>
<dbReference type="SMART" id="SM00257">
    <property type="entry name" value="LysM"/>
    <property type="match status" value="1"/>
</dbReference>
<evidence type="ECO:0000313" key="6">
    <source>
        <dbReference type="Proteomes" id="UP000249910"/>
    </source>
</evidence>
<keyword evidence="2" id="KW-0812">Transmembrane</keyword>
<feature type="signal peptide" evidence="3">
    <location>
        <begin position="1"/>
        <end position="16"/>
    </location>
</feature>
<feature type="chain" id="PRO_5045398835" evidence="3">
    <location>
        <begin position="17"/>
        <end position="468"/>
    </location>
</feature>
<keyword evidence="6" id="KW-1185">Reference proteome</keyword>
<feature type="region of interest" description="Disordered" evidence="1">
    <location>
        <begin position="102"/>
        <end position="129"/>
    </location>
</feature>
<dbReference type="InterPro" id="IPR018392">
    <property type="entry name" value="LysM"/>
</dbReference>
<evidence type="ECO:0000259" key="4">
    <source>
        <dbReference type="PROSITE" id="PS51782"/>
    </source>
</evidence>
<organism evidence="5 6">
    <name type="scientific">Francisella halioticida</name>
    <dbReference type="NCBI Taxonomy" id="549298"/>
    <lineage>
        <taxon>Bacteria</taxon>
        <taxon>Pseudomonadati</taxon>
        <taxon>Pseudomonadota</taxon>
        <taxon>Gammaproteobacteria</taxon>
        <taxon>Thiotrichales</taxon>
        <taxon>Francisellaceae</taxon>
        <taxon>Francisella</taxon>
    </lineage>
</organism>
<evidence type="ECO:0000256" key="2">
    <source>
        <dbReference type="SAM" id="Phobius"/>
    </source>
</evidence>
<feature type="domain" description="LysM" evidence="4">
    <location>
        <begin position="25"/>
        <end position="80"/>
    </location>
</feature>
<dbReference type="CDD" id="cd00118">
    <property type="entry name" value="LysM"/>
    <property type="match status" value="1"/>
</dbReference>
<dbReference type="Gene3D" id="3.10.350.10">
    <property type="entry name" value="LysM domain"/>
    <property type="match status" value="1"/>
</dbReference>
<feature type="transmembrane region" description="Helical" evidence="2">
    <location>
        <begin position="223"/>
        <end position="244"/>
    </location>
</feature>
<dbReference type="Proteomes" id="UP000249910">
    <property type="component" value="Chromosome"/>
</dbReference>
<evidence type="ECO:0000256" key="3">
    <source>
        <dbReference type="SAM" id="SignalP"/>
    </source>
</evidence>
<evidence type="ECO:0000256" key="1">
    <source>
        <dbReference type="SAM" id="MobiDB-lite"/>
    </source>
</evidence>
<dbReference type="RefSeq" id="WP_088773215.1">
    <property type="nucleotide sequence ID" value="NZ_CP022132.1"/>
</dbReference>
<dbReference type="PROSITE" id="PS51782">
    <property type="entry name" value="LYSM"/>
    <property type="match status" value="1"/>
</dbReference>
<name>A0ABN5B130_9GAMM</name>
<gene>
    <name evidence="5" type="ORF">CDV26_10460</name>
</gene>
<dbReference type="InterPro" id="IPR036779">
    <property type="entry name" value="LysM_dom_sf"/>
</dbReference>
<accession>A0ABN5B130</accession>